<keyword evidence="3" id="KW-1185">Reference proteome</keyword>
<gene>
    <name evidence="2" type="ORF">O3P69_001856</name>
</gene>
<evidence type="ECO:0000313" key="3">
    <source>
        <dbReference type="Proteomes" id="UP001487740"/>
    </source>
</evidence>
<evidence type="ECO:0000256" key="1">
    <source>
        <dbReference type="SAM" id="Phobius"/>
    </source>
</evidence>
<dbReference type="Gene3D" id="1.20.1250.20">
    <property type="entry name" value="MFS general substrate transporter like domains"/>
    <property type="match status" value="1"/>
</dbReference>
<dbReference type="AlphaFoldDB" id="A0AAW0V2C2"/>
<reference evidence="2 3" key="1">
    <citation type="submission" date="2023-03" db="EMBL/GenBank/DDBJ databases">
        <title>High-quality genome of Scylla paramamosain provides insights in environmental adaptation.</title>
        <authorList>
            <person name="Zhang L."/>
        </authorList>
    </citation>
    <scope>NUCLEOTIDE SEQUENCE [LARGE SCALE GENOMIC DNA]</scope>
    <source>
        <strain evidence="2">LZ_2023a</strain>
        <tissue evidence="2">Muscle</tissue>
    </source>
</reference>
<evidence type="ECO:0000313" key="2">
    <source>
        <dbReference type="EMBL" id="KAK8405618.1"/>
    </source>
</evidence>
<proteinExistence type="predicted"/>
<keyword evidence="1" id="KW-0812">Transmembrane</keyword>
<sequence>MRSIVILWPQLTVHQATLGLSVAHTGIFSTVLSVSGIVPFLCGIVGDKIGNYKMILVVTTVLASVLAFLHTVVPSAMVSPNTNTNDITNITDELTTTTTTTTAAAPANATSSPKTTVYPEMLISGHT</sequence>
<accession>A0AAW0V2C2</accession>
<feature type="transmembrane region" description="Helical" evidence="1">
    <location>
        <begin position="20"/>
        <end position="42"/>
    </location>
</feature>
<evidence type="ECO:0008006" key="4">
    <source>
        <dbReference type="Google" id="ProtNLM"/>
    </source>
</evidence>
<keyword evidence="1" id="KW-0472">Membrane</keyword>
<keyword evidence="1" id="KW-1133">Transmembrane helix</keyword>
<protein>
    <recommendedName>
        <fullName evidence="4">Major facilitator superfamily associated domain-containing protein</fullName>
    </recommendedName>
</protein>
<feature type="transmembrane region" description="Helical" evidence="1">
    <location>
        <begin position="54"/>
        <end position="73"/>
    </location>
</feature>
<dbReference type="EMBL" id="JARAKH010000003">
    <property type="protein sequence ID" value="KAK8405618.1"/>
    <property type="molecule type" value="Genomic_DNA"/>
</dbReference>
<dbReference type="InterPro" id="IPR036259">
    <property type="entry name" value="MFS_trans_sf"/>
</dbReference>
<organism evidence="2 3">
    <name type="scientific">Scylla paramamosain</name>
    <name type="common">Mud crab</name>
    <dbReference type="NCBI Taxonomy" id="85552"/>
    <lineage>
        <taxon>Eukaryota</taxon>
        <taxon>Metazoa</taxon>
        <taxon>Ecdysozoa</taxon>
        <taxon>Arthropoda</taxon>
        <taxon>Crustacea</taxon>
        <taxon>Multicrustacea</taxon>
        <taxon>Malacostraca</taxon>
        <taxon>Eumalacostraca</taxon>
        <taxon>Eucarida</taxon>
        <taxon>Decapoda</taxon>
        <taxon>Pleocyemata</taxon>
        <taxon>Brachyura</taxon>
        <taxon>Eubrachyura</taxon>
        <taxon>Portunoidea</taxon>
        <taxon>Portunidae</taxon>
        <taxon>Portuninae</taxon>
        <taxon>Scylla</taxon>
    </lineage>
</organism>
<comment type="caution">
    <text evidence="2">The sequence shown here is derived from an EMBL/GenBank/DDBJ whole genome shotgun (WGS) entry which is preliminary data.</text>
</comment>
<name>A0AAW0V2C2_SCYPA</name>
<dbReference type="SUPFAM" id="SSF103473">
    <property type="entry name" value="MFS general substrate transporter"/>
    <property type="match status" value="1"/>
</dbReference>
<dbReference type="Proteomes" id="UP001487740">
    <property type="component" value="Unassembled WGS sequence"/>
</dbReference>